<dbReference type="RefSeq" id="WP_238386451.1">
    <property type="nucleotide sequence ID" value="NZ_FOBB01000001.1"/>
</dbReference>
<keyword evidence="3" id="KW-1185">Reference proteome</keyword>
<accession>A0A1H7H2C8</accession>
<reference evidence="2 3" key="1">
    <citation type="submission" date="2016-10" db="EMBL/GenBank/DDBJ databases">
        <authorList>
            <person name="de Groot N.N."/>
        </authorList>
    </citation>
    <scope>NUCLEOTIDE SEQUENCE [LARGE SCALE GENOMIC DNA]</scope>
    <source>
        <strain evidence="2 3">DSM 21039</strain>
    </source>
</reference>
<feature type="compositionally biased region" description="Basic residues" evidence="1">
    <location>
        <begin position="11"/>
        <end position="23"/>
    </location>
</feature>
<sequence>MATASKTRVSPAKRKPVKRKTTKKTTATEKVPATRKKKEALKDLSVTYDQFKEFEGQRYTGMKVGKSHKWYYDKGEWHETKITPDLWEISYAVTKRRAGKAPEGSGVPVGTAYHWYIFAHQNVRKLNADDYTTSMSGLKLKLAHKRFDSEKWSVSAKTQRKHLVEFLQELIAQLEQEPIPVAFNYNGKDYKGEAIPITQTCLNGVCTKLDVTLNDEQIGIVRYLKSGWKTDSNTDKKFIKAIGNEILNWYNKK</sequence>
<gene>
    <name evidence="2" type="ORF">SAMN04488505_101214</name>
</gene>
<organism evidence="2 3">
    <name type="scientific">Chitinophaga rupis</name>
    <dbReference type="NCBI Taxonomy" id="573321"/>
    <lineage>
        <taxon>Bacteria</taxon>
        <taxon>Pseudomonadati</taxon>
        <taxon>Bacteroidota</taxon>
        <taxon>Chitinophagia</taxon>
        <taxon>Chitinophagales</taxon>
        <taxon>Chitinophagaceae</taxon>
        <taxon>Chitinophaga</taxon>
    </lineage>
</organism>
<dbReference type="Proteomes" id="UP000198984">
    <property type="component" value="Unassembled WGS sequence"/>
</dbReference>
<evidence type="ECO:0000313" key="2">
    <source>
        <dbReference type="EMBL" id="SEK44576.1"/>
    </source>
</evidence>
<evidence type="ECO:0000256" key="1">
    <source>
        <dbReference type="SAM" id="MobiDB-lite"/>
    </source>
</evidence>
<dbReference type="STRING" id="573321.SAMN04488505_101214"/>
<protein>
    <submittedName>
        <fullName evidence="2">Uncharacterized protein</fullName>
    </submittedName>
</protein>
<name>A0A1H7H2C8_9BACT</name>
<dbReference type="EMBL" id="FOBB01000001">
    <property type="protein sequence ID" value="SEK44576.1"/>
    <property type="molecule type" value="Genomic_DNA"/>
</dbReference>
<evidence type="ECO:0000313" key="3">
    <source>
        <dbReference type="Proteomes" id="UP000198984"/>
    </source>
</evidence>
<proteinExistence type="predicted"/>
<dbReference type="AlphaFoldDB" id="A0A1H7H2C8"/>
<feature type="region of interest" description="Disordered" evidence="1">
    <location>
        <begin position="1"/>
        <end position="34"/>
    </location>
</feature>